<dbReference type="AlphaFoldDB" id="C8ZJH0"/>
<evidence type="ECO:0000313" key="2">
    <source>
        <dbReference type="Proteomes" id="UP000000286"/>
    </source>
</evidence>
<sequence length="109" mass="12230">MQNMLSMHFFSVMASLNAMASMRVIVFLYQLSILGDCSTIDSLRDLMISQIVLAYNCISVHVNMYISTNGSEASIASRMSTLESCLFLITMNKGSASFGKRRFFYRDLA</sequence>
<reference evidence="1 2" key="1">
    <citation type="journal article" date="2009" name="Proc. Natl. Acad. Sci. U.S.A.">
        <title>Eukaryote-to-eukaryote gene transfer events revealed by the genome sequence of the wine yeast Saccharomyces cerevisiae EC1118.</title>
        <authorList>
            <person name="Novo M."/>
            <person name="Bigey F."/>
            <person name="Beyne E."/>
            <person name="Galeote V."/>
            <person name="Gavory F."/>
            <person name="Mallet S."/>
            <person name="Cambot B."/>
            <person name="Legras J.L."/>
            <person name="Wincker P."/>
            <person name="Casaregola S."/>
            <person name="Dequin S."/>
        </authorList>
    </citation>
    <scope>NUCLEOTIDE SEQUENCE [LARGE SCALE GENOMIC DNA]</scope>
    <source>
        <strain evidence="2">Lalvin EC1118 / Prise de mousse</strain>
    </source>
</reference>
<dbReference type="EMBL" id="FN394217">
    <property type="protein sequence ID" value="CAY87101.1"/>
    <property type="molecule type" value="Genomic_DNA"/>
</dbReference>
<dbReference type="HOGENOM" id="CLU_2186018_0_0_1"/>
<accession>C8ZJH0</accession>
<gene>
    <name evidence="1" type="ORF">EC1118_1P2_4819g</name>
</gene>
<evidence type="ECO:0000313" key="1">
    <source>
        <dbReference type="EMBL" id="CAY87101.1"/>
    </source>
</evidence>
<proteinExistence type="predicted"/>
<organism evidence="1 2">
    <name type="scientific">Saccharomyces cerevisiae (strain Lalvin EC1118 / Prise de mousse)</name>
    <name type="common">Baker's yeast</name>
    <dbReference type="NCBI Taxonomy" id="643680"/>
    <lineage>
        <taxon>Eukaryota</taxon>
        <taxon>Fungi</taxon>
        <taxon>Dikarya</taxon>
        <taxon>Ascomycota</taxon>
        <taxon>Saccharomycotina</taxon>
        <taxon>Saccharomycetes</taxon>
        <taxon>Saccharomycetales</taxon>
        <taxon>Saccharomycetaceae</taxon>
        <taxon>Saccharomyces</taxon>
    </lineage>
</organism>
<dbReference type="Proteomes" id="UP000000286">
    <property type="component" value="Chromosome XVI"/>
</dbReference>
<protein>
    <submittedName>
        <fullName evidence="1">EC1118_1P2_4819p</fullName>
    </submittedName>
</protein>
<name>C8ZJH0_YEAS8</name>